<gene>
    <name evidence="1" type="ORF">OFUS_LOCUS4044</name>
</gene>
<accession>A0A8J1TFF3</accession>
<name>A0A8J1TFF3_OWEFU</name>
<protein>
    <submittedName>
        <fullName evidence="1">Uncharacterized protein</fullName>
    </submittedName>
</protein>
<sequence>MKVELVFLILLLFVLTVEGDIKCINAGGNCQTTTCGGVWKSGLCYGAANRRCCIGDVRDSKCKNIGGNCQTTACDGSWRSGLCYGPTNRRCCIDNKDEDKLSHSEAAALLSLAGIGLQSSGGCSNRNVRTCTSLEQIRRATILGTITELKIPSKCPMTVSGGTETGHSRKGVYSHWNGYKIDLRLNDCLAKYIKKNFPFHRLRGRYPVYKAPSGNEYCLEGNHWDNTYY</sequence>
<dbReference type="EMBL" id="CAIIXF020000002">
    <property type="protein sequence ID" value="CAH1776915.1"/>
    <property type="molecule type" value="Genomic_DNA"/>
</dbReference>
<evidence type="ECO:0000313" key="1">
    <source>
        <dbReference type="EMBL" id="CAH1776915.1"/>
    </source>
</evidence>
<proteinExistence type="predicted"/>
<comment type="caution">
    <text evidence="1">The sequence shown here is derived from an EMBL/GenBank/DDBJ whole genome shotgun (WGS) entry which is preliminary data.</text>
</comment>
<dbReference type="Proteomes" id="UP000749559">
    <property type="component" value="Unassembled WGS sequence"/>
</dbReference>
<dbReference type="AlphaFoldDB" id="A0A8J1TFF3"/>
<dbReference type="PANTHER" id="PTHR31698">
    <property type="entry name" value="LYSOZYME G FAMILY MEMBER"/>
    <property type="match status" value="1"/>
</dbReference>
<reference evidence="1" key="1">
    <citation type="submission" date="2022-03" db="EMBL/GenBank/DDBJ databases">
        <authorList>
            <person name="Martin C."/>
        </authorList>
    </citation>
    <scope>NUCLEOTIDE SEQUENCE</scope>
</reference>
<evidence type="ECO:0000313" key="2">
    <source>
        <dbReference type="Proteomes" id="UP000749559"/>
    </source>
</evidence>
<dbReference type="PANTHER" id="PTHR31698:SF7">
    <property type="entry name" value="PEPTIDASE M15C DOMAIN-CONTAINING PROTEIN"/>
    <property type="match status" value="1"/>
</dbReference>
<keyword evidence="2" id="KW-1185">Reference proteome</keyword>
<dbReference type="OrthoDB" id="3219649at2759"/>
<organism evidence="1 2">
    <name type="scientific">Owenia fusiformis</name>
    <name type="common">Polychaete worm</name>
    <dbReference type="NCBI Taxonomy" id="6347"/>
    <lineage>
        <taxon>Eukaryota</taxon>
        <taxon>Metazoa</taxon>
        <taxon>Spiralia</taxon>
        <taxon>Lophotrochozoa</taxon>
        <taxon>Annelida</taxon>
        <taxon>Polychaeta</taxon>
        <taxon>Sedentaria</taxon>
        <taxon>Canalipalpata</taxon>
        <taxon>Sabellida</taxon>
        <taxon>Oweniida</taxon>
        <taxon>Oweniidae</taxon>
        <taxon>Owenia</taxon>
    </lineage>
</organism>